<evidence type="ECO:0000313" key="1">
    <source>
        <dbReference type="EMBL" id="VAW62458.1"/>
    </source>
</evidence>
<gene>
    <name evidence="1" type="ORF">MNBD_GAMMA10-1596</name>
</gene>
<proteinExistence type="predicted"/>
<reference evidence="1" key="1">
    <citation type="submission" date="2018-06" db="EMBL/GenBank/DDBJ databases">
        <authorList>
            <person name="Zhirakovskaya E."/>
        </authorList>
    </citation>
    <scope>NUCLEOTIDE SEQUENCE</scope>
</reference>
<dbReference type="GO" id="GO:0006355">
    <property type="term" value="P:regulation of DNA-templated transcription"/>
    <property type="evidence" value="ECO:0007669"/>
    <property type="project" value="InterPro"/>
</dbReference>
<dbReference type="InterPro" id="IPR008651">
    <property type="entry name" value="Uncharacterised_HicB"/>
</dbReference>
<dbReference type="InterPro" id="IPR035069">
    <property type="entry name" value="TTHA1013/TTHA0281-like"/>
</dbReference>
<accession>A0A3B0X2H6</accession>
<dbReference type="AlphaFoldDB" id="A0A3B0X2H6"/>
<dbReference type="Pfam" id="PF05534">
    <property type="entry name" value="HicB"/>
    <property type="match status" value="1"/>
</dbReference>
<organism evidence="1">
    <name type="scientific">hydrothermal vent metagenome</name>
    <dbReference type="NCBI Taxonomy" id="652676"/>
    <lineage>
        <taxon>unclassified sequences</taxon>
        <taxon>metagenomes</taxon>
        <taxon>ecological metagenomes</taxon>
    </lineage>
</organism>
<evidence type="ECO:0008006" key="2">
    <source>
        <dbReference type="Google" id="ProtNLM"/>
    </source>
</evidence>
<name>A0A3B0X2H6_9ZZZZ</name>
<dbReference type="SUPFAM" id="SSF47598">
    <property type="entry name" value="Ribbon-helix-helix"/>
    <property type="match status" value="1"/>
</dbReference>
<dbReference type="SUPFAM" id="SSF143100">
    <property type="entry name" value="TTHA1013/TTHA0281-like"/>
    <property type="match status" value="1"/>
</dbReference>
<sequence length="114" mass="12733">MKIADQYIKLVEWSEEDQCYVGSSPGFIGPCCHGKDETRVYKQLCGIVEQWVDIHQQEGIPLPESFYNKSFSGKFVIRVGKDLHKALAIKAVKSGESLNHLCTSLLQSSITGQD</sequence>
<protein>
    <recommendedName>
        <fullName evidence="2">Toxin-antitoxin system HicB family antitoxin</fullName>
    </recommendedName>
</protein>
<dbReference type="EMBL" id="UOFJ01000075">
    <property type="protein sequence ID" value="VAW62458.1"/>
    <property type="molecule type" value="Genomic_DNA"/>
</dbReference>
<dbReference type="InterPro" id="IPR010985">
    <property type="entry name" value="Ribbon_hlx_hlx"/>
</dbReference>